<gene>
    <name evidence="1" type="ORF">L1987_44966</name>
</gene>
<reference evidence="2" key="1">
    <citation type="journal article" date="2022" name="Mol. Ecol. Resour.">
        <title>The genomes of chicory, endive, great burdock and yacon provide insights into Asteraceae palaeo-polyploidization history and plant inulin production.</title>
        <authorList>
            <person name="Fan W."/>
            <person name="Wang S."/>
            <person name="Wang H."/>
            <person name="Wang A."/>
            <person name="Jiang F."/>
            <person name="Liu H."/>
            <person name="Zhao H."/>
            <person name="Xu D."/>
            <person name="Zhang Y."/>
        </authorList>
    </citation>
    <scope>NUCLEOTIDE SEQUENCE [LARGE SCALE GENOMIC DNA]</scope>
    <source>
        <strain evidence="2">cv. Yunnan</strain>
    </source>
</reference>
<dbReference type="Proteomes" id="UP001056120">
    <property type="component" value="Linkage Group LG14"/>
</dbReference>
<evidence type="ECO:0000313" key="1">
    <source>
        <dbReference type="EMBL" id="KAI3785840.1"/>
    </source>
</evidence>
<comment type="caution">
    <text evidence="1">The sequence shown here is derived from an EMBL/GenBank/DDBJ whole genome shotgun (WGS) entry which is preliminary data.</text>
</comment>
<dbReference type="EMBL" id="CM042031">
    <property type="protein sequence ID" value="KAI3785840.1"/>
    <property type="molecule type" value="Genomic_DNA"/>
</dbReference>
<reference evidence="1 2" key="2">
    <citation type="journal article" date="2022" name="Mol. Ecol. Resour.">
        <title>The genomes of chicory, endive, great burdock and yacon provide insights into Asteraceae paleo-polyploidization history and plant inulin production.</title>
        <authorList>
            <person name="Fan W."/>
            <person name="Wang S."/>
            <person name="Wang H."/>
            <person name="Wang A."/>
            <person name="Jiang F."/>
            <person name="Liu H."/>
            <person name="Zhao H."/>
            <person name="Xu D."/>
            <person name="Zhang Y."/>
        </authorList>
    </citation>
    <scope>NUCLEOTIDE SEQUENCE [LARGE SCALE GENOMIC DNA]</scope>
    <source>
        <strain evidence="2">cv. Yunnan</strain>
        <tissue evidence="1">Leaves</tissue>
    </source>
</reference>
<accession>A0ACB9GS76</accession>
<keyword evidence="2" id="KW-1185">Reference proteome</keyword>
<protein>
    <submittedName>
        <fullName evidence="1">Uncharacterized protein</fullName>
    </submittedName>
</protein>
<name>A0ACB9GS76_9ASTR</name>
<organism evidence="1 2">
    <name type="scientific">Smallanthus sonchifolius</name>
    <dbReference type="NCBI Taxonomy" id="185202"/>
    <lineage>
        <taxon>Eukaryota</taxon>
        <taxon>Viridiplantae</taxon>
        <taxon>Streptophyta</taxon>
        <taxon>Embryophyta</taxon>
        <taxon>Tracheophyta</taxon>
        <taxon>Spermatophyta</taxon>
        <taxon>Magnoliopsida</taxon>
        <taxon>eudicotyledons</taxon>
        <taxon>Gunneridae</taxon>
        <taxon>Pentapetalae</taxon>
        <taxon>asterids</taxon>
        <taxon>campanulids</taxon>
        <taxon>Asterales</taxon>
        <taxon>Asteraceae</taxon>
        <taxon>Asteroideae</taxon>
        <taxon>Heliantheae alliance</taxon>
        <taxon>Millerieae</taxon>
        <taxon>Smallanthus</taxon>
    </lineage>
</organism>
<sequence>MRLSSSTDTGISLSLPTTAVSATNYRYLAAFQSPSHLFSNSLSRAIKNKNPHKTRIFLPHLVASMVGEIISRFEKKGFKLKALKLFQCPQRFGRGALQGSELQAVLPQTD</sequence>
<proteinExistence type="predicted"/>
<evidence type="ECO:0000313" key="2">
    <source>
        <dbReference type="Proteomes" id="UP001056120"/>
    </source>
</evidence>